<feature type="non-terminal residue" evidence="1">
    <location>
        <position position="56"/>
    </location>
</feature>
<sequence length="56" mass="5845">MSFLEDCARFGDQLAKLVDAGVPVKEAAVAVGLSRDRCYAILRAIGRPAGQARGPG</sequence>
<evidence type="ECO:0000313" key="2">
    <source>
        <dbReference type="Proteomes" id="UP000237911"/>
    </source>
</evidence>
<organism evidence="1 2">
    <name type="scientific">Mycolicibacter virginiensis</name>
    <dbReference type="NCBI Taxonomy" id="1795032"/>
    <lineage>
        <taxon>Bacteria</taxon>
        <taxon>Bacillati</taxon>
        <taxon>Actinomycetota</taxon>
        <taxon>Actinomycetes</taxon>
        <taxon>Mycobacteriales</taxon>
        <taxon>Mycobacteriaceae</taxon>
        <taxon>Mycolicibacter</taxon>
    </lineage>
</organism>
<dbReference type="EMBL" id="PUEV01000104">
    <property type="protein sequence ID" value="PQM50471.1"/>
    <property type="molecule type" value="Genomic_DNA"/>
</dbReference>
<reference evidence="1 2" key="1">
    <citation type="submission" date="2018-02" db="EMBL/GenBank/DDBJ databases">
        <title>Draft genome sequence of Mycobacterium virginiense isolated from mud of a swine farm in Japan.</title>
        <authorList>
            <person name="Ohya K."/>
        </authorList>
    </citation>
    <scope>NUCLEOTIDE SEQUENCE [LARGE SCALE GENOMIC DNA]</scope>
    <source>
        <strain evidence="1 2">GF75</strain>
    </source>
</reference>
<keyword evidence="2" id="KW-1185">Reference proteome</keyword>
<comment type="caution">
    <text evidence="1">The sequence shown here is derived from an EMBL/GenBank/DDBJ whole genome shotgun (WGS) entry which is preliminary data.</text>
</comment>
<name>A0A9X7NX16_9MYCO</name>
<evidence type="ECO:0000313" key="1">
    <source>
        <dbReference type="EMBL" id="PQM50471.1"/>
    </source>
</evidence>
<dbReference type="AlphaFoldDB" id="A0A9X7NX16"/>
<accession>A0A9X7NX16</accession>
<proteinExistence type="predicted"/>
<dbReference type="Proteomes" id="UP000237911">
    <property type="component" value="Unassembled WGS sequence"/>
</dbReference>
<gene>
    <name evidence="1" type="ORF">C5U48_20315</name>
</gene>
<protein>
    <submittedName>
        <fullName evidence="1">IS30 family transposase</fullName>
    </submittedName>
</protein>